<dbReference type="Gene3D" id="3.30.420.10">
    <property type="entry name" value="Ribonuclease H-like superfamily/Ribonuclease H"/>
    <property type="match status" value="1"/>
</dbReference>
<dbReference type="AlphaFoldDB" id="A0ABD3M2A5"/>
<dbReference type="Gene3D" id="1.10.720.30">
    <property type="entry name" value="SAP domain"/>
    <property type="match status" value="1"/>
</dbReference>
<dbReference type="InterPro" id="IPR036361">
    <property type="entry name" value="SAP_dom_sf"/>
</dbReference>
<feature type="binding site" evidence="11">
    <location>
        <position position="301"/>
    </location>
    <ligand>
        <name>a divalent metal cation</name>
        <dbReference type="ChEBI" id="CHEBI:60240"/>
    </ligand>
</feature>
<evidence type="ECO:0000256" key="11">
    <source>
        <dbReference type="PROSITE-ProRule" id="PRU01319"/>
    </source>
</evidence>
<keyword evidence="6 11" id="KW-0540">Nuclease</keyword>
<evidence type="ECO:0000313" key="17">
    <source>
        <dbReference type="Proteomes" id="UP001530293"/>
    </source>
</evidence>
<dbReference type="PANTHER" id="PTHR10954">
    <property type="entry name" value="RIBONUCLEASE H2 SUBUNIT A"/>
    <property type="match status" value="1"/>
</dbReference>
<feature type="domain" description="SAP" evidence="14">
    <location>
        <begin position="52"/>
        <end position="86"/>
    </location>
</feature>
<dbReference type="Pfam" id="PF02037">
    <property type="entry name" value="SAP"/>
    <property type="match status" value="1"/>
</dbReference>
<dbReference type="GO" id="GO:0006401">
    <property type="term" value="P:RNA catabolic process"/>
    <property type="evidence" value="ECO:0007669"/>
    <property type="project" value="UniProtKB-UniRule"/>
</dbReference>
<dbReference type="SMART" id="SM00513">
    <property type="entry name" value="SAP"/>
    <property type="match status" value="1"/>
</dbReference>
<proteinExistence type="inferred from homology"/>
<feature type="compositionally biased region" description="Polar residues" evidence="13">
    <location>
        <begin position="1"/>
        <end position="11"/>
    </location>
</feature>
<evidence type="ECO:0000256" key="13">
    <source>
        <dbReference type="SAM" id="MobiDB-lite"/>
    </source>
</evidence>
<dbReference type="InterPro" id="IPR012337">
    <property type="entry name" value="RNaseH-like_sf"/>
</dbReference>
<dbReference type="InterPro" id="IPR024567">
    <property type="entry name" value="RNase_HII/HIII_dom"/>
</dbReference>
<evidence type="ECO:0000259" key="14">
    <source>
        <dbReference type="PROSITE" id="PS50800"/>
    </source>
</evidence>
<keyword evidence="8 11" id="KW-0255">Endonuclease</keyword>
<evidence type="ECO:0000259" key="15">
    <source>
        <dbReference type="PROSITE" id="PS51975"/>
    </source>
</evidence>
<dbReference type="EC" id="3.1.26.4" evidence="12"/>
<evidence type="ECO:0000256" key="5">
    <source>
        <dbReference type="ARBA" id="ARBA00022490"/>
    </source>
</evidence>
<comment type="caution">
    <text evidence="16">The sequence shown here is derived from an EMBL/GenBank/DDBJ whole genome shotgun (WGS) entry which is preliminary data.</text>
</comment>
<comment type="function">
    <text evidence="2 12">Endonuclease that specifically degrades the RNA of RNA-DNA hybrids.</text>
</comment>
<comment type="subcellular location">
    <subcellularLocation>
        <location evidence="3">Cytoplasm</location>
    </subcellularLocation>
</comment>
<dbReference type="GO" id="GO:0005737">
    <property type="term" value="C:cytoplasm"/>
    <property type="evidence" value="ECO:0007669"/>
    <property type="project" value="UniProtKB-SubCell"/>
</dbReference>
<dbReference type="SUPFAM" id="SSF68906">
    <property type="entry name" value="SAP domain"/>
    <property type="match status" value="1"/>
</dbReference>
<dbReference type="InterPro" id="IPR001352">
    <property type="entry name" value="RNase_HII/HIII"/>
</dbReference>
<comment type="similarity">
    <text evidence="4 12">Belongs to the RNase HII family.</text>
</comment>
<keyword evidence="10" id="KW-0464">Manganese</keyword>
<comment type="cofactor">
    <cofactor evidence="11">
        <name>Mn(2+)</name>
        <dbReference type="ChEBI" id="CHEBI:29035"/>
    </cofactor>
    <cofactor evidence="11">
        <name>Mg(2+)</name>
        <dbReference type="ChEBI" id="CHEBI:18420"/>
    </cofactor>
    <text evidence="11">Manganese or magnesium. Binds 1 divalent metal ion per monomer in the absence of substrate. May bind a second metal ion after substrate binding.</text>
</comment>
<dbReference type="GO" id="GO:0003723">
    <property type="term" value="F:RNA binding"/>
    <property type="evidence" value="ECO:0007669"/>
    <property type="project" value="UniProtKB-UniRule"/>
</dbReference>
<protein>
    <recommendedName>
        <fullName evidence="12">Ribonuclease</fullName>
        <ecNumber evidence="12">3.1.26.4</ecNumber>
    </recommendedName>
</protein>
<dbReference type="PANTHER" id="PTHR10954:SF23">
    <property type="entry name" value="RIBONUCLEASE"/>
    <property type="match status" value="1"/>
</dbReference>
<keyword evidence="17" id="KW-1185">Reference proteome</keyword>
<comment type="catalytic activity">
    <reaction evidence="1 11 12">
        <text>Endonucleolytic cleavage to 5'-phosphomonoester.</text>
        <dbReference type="EC" id="3.1.26.4"/>
    </reaction>
</comment>
<dbReference type="InterPro" id="IPR022898">
    <property type="entry name" value="RNase_HII"/>
</dbReference>
<evidence type="ECO:0000256" key="6">
    <source>
        <dbReference type="ARBA" id="ARBA00022722"/>
    </source>
</evidence>
<dbReference type="InterPro" id="IPR003034">
    <property type="entry name" value="SAP_dom"/>
</dbReference>
<organism evidence="16 17">
    <name type="scientific">Discostella pseudostelligera</name>
    <dbReference type="NCBI Taxonomy" id="259834"/>
    <lineage>
        <taxon>Eukaryota</taxon>
        <taxon>Sar</taxon>
        <taxon>Stramenopiles</taxon>
        <taxon>Ochrophyta</taxon>
        <taxon>Bacillariophyta</taxon>
        <taxon>Coscinodiscophyceae</taxon>
        <taxon>Thalassiosirophycidae</taxon>
        <taxon>Stephanodiscales</taxon>
        <taxon>Stephanodiscaceae</taxon>
        <taxon>Discostella</taxon>
    </lineage>
</organism>
<dbReference type="PROSITE" id="PS51975">
    <property type="entry name" value="RNASE_H_2"/>
    <property type="match status" value="1"/>
</dbReference>
<evidence type="ECO:0000256" key="9">
    <source>
        <dbReference type="ARBA" id="ARBA00022801"/>
    </source>
</evidence>
<dbReference type="GO" id="GO:0004523">
    <property type="term" value="F:RNA-DNA hybrid ribonuclease activity"/>
    <property type="evidence" value="ECO:0007669"/>
    <property type="project" value="UniProtKB-UniRule"/>
</dbReference>
<evidence type="ECO:0000256" key="2">
    <source>
        <dbReference type="ARBA" id="ARBA00004065"/>
    </source>
</evidence>
<dbReference type="Pfam" id="PF01351">
    <property type="entry name" value="RNase_HII"/>
    <property type="match status" value="2"/>
</dbReference>
<evidence type="ECO:0000256" key="8">
    <source>
        <dbReference type="ARBA" id="ARBA00022759"/>
    </source>
</evidence>
<dbReference type="GO" id="GO:0046872">
    <property type="term" value="F:metal ion binding"/>
    <property type="evidence" value="ECO:0007669"/>
    <property type="project" value="UniProtKB-KW"/>
</dbReference>
<evidence type="ECO:0000256" key="10">
    <source>
        <dbReference type="ARBA" id="ARBA00023211"/>
    </source>
</evidence>
<evidence type="ECO:0000256" key="3">
    <source>
        <dbReference type="ARBA" id="ARBA00004496"/>
    </source>
</evidence>
<dbReference type="InterPro" id="IPR036397">
    <property type="entry name" value="RNaseH_sf"/>
</dbReference>
<evidence type="ECO:0000256" key="1">
    <source>
        <dbReference type="ARBA" id="ARBA00000077"/>
    </source>
</evidence>
<feature type="region of interest" description="Disordered" evidence="13">
    <location>
        <begin position="1"/>
        <end position="31"/>
    </location>
</feature>
<keyword evidence="9 11" id="KW-0378">Hydrolase</keyword>
<keyword evidence="7 11" id="KW-0479">Metal-binding</keyword>
<gene>
    <name evidence="16" type="ORF">ACHAWU_007273</name>
</gene>
<evidence type="ECO:0000256" key="4">
    <source>
        <dbReference type="ARBA" id="ARBA00007383"/>
    </source>
</evidence>
<dbReference type="NCBIfam" id="NF000595">
    <property type="entry name" value="PRK00015.1-3"/>
    <property type="match status" value="1"/>
</dbReference>
<keyword evidence="5" id="KW-0963">Cytoplasm</keyword>
<name>A0ABD3M2A5_9STRA</name>
<feature type="domain" description="RNase H type-2" evidence="15">
    <location>
        <begin position="156"/>
        <end position="393"/>
    </location>
</feature>
<reference evidence="16 17" key="1">
    <citation type="submission" date="2024-10" db="EMBL/GenBank/DDBJ databases">
        <title>Updated reference genomes for cyclostephanoid diatoms.</title>
        <authorList>
            <person name="Roberts W.R."/>
            <person name="Alverson A.J."/>
        </authorList>
    </citation>
    <scope>NUCLEOTIDE SEQUENCE [LARGE SCALE GENOMIC DNA]</scope>
    <source>
        <strain evidence="16 17">AJA232-27</strain>
    </source>
</reference>
<evidence type="ECO:0000313" key="16">
    <source>
        <dbReference type="EMBL" id="KAL3756322.1"/>
    </source>
</evidence>
<evidence type="ECO:0000256" key="12">
    <source>
        <dbReference type="RuleBase" id="RU003515"/>
    </source>
</evidence>
<dbReference type="CDD" id="cd07182">
    <property type="entry name" value="RNase_HII_bacteria_HII_like"/>
    <property type="match status" value="1"/>
</dbReference>
<dbReference type="Proteomes" id="UP001530293">
    <property type="component" value="Unassembled WGS sequence"/>
</dbReference>
<dbReference type="PROSITE" id="PS50800">
    <property type="entry name" value="SAP"/>
    <property type="match status" value="1"/>
</dbReference>
<dbReference type="SUPFAM" id="SSF53098">
    <property type="entry name" value="Ribonuclease H-like"/>
    <property type="match status" value="1"/>
</dbReference>
<feature type="binding site" evidence="11">
    <location>
        <position position="162"/>
    </location>
    <ligand>
        <name>a divalent metal cation</name>
        <dbReference type="ChEBI" id="CHEBI:60240"/>
    </ligand>
</feature>
<sequence length="397" mass="43573">MSRTTRSILHTSSSVTRSRPRRSARLQPAHSHTTIASGINNIGAHLADEQSYNSMKVLELCALLRERGLPISGTKSTLVERLTSNDELHTPSPTNDTAKHAVINAILPKSKRTKVEYQEAEKATQSASSARAPSRCDCLPRTRELQLISKATNNHLVVIGVDEAGRGPLAGPVVAAAAIVPTNIQGIIDSKKITKEEERERIYEELIASPGIRYAVAVISAQRIDEINILQATLEGMKMAVLGLMNMDSSSNNNHQEDNNKSNVVSAERLDLSYVVTGRNDSHESETNLSNNGSGYYALIDGNKVPKDMPCASESLVKGDGREYSIGAASILAKVTRDRLMHEYDKIYPMYNLSQHKGYPTEAHRSAVMKYGASPIHRRTFAPLKSMEFDEQGNVIR</sequence>
<accession>A0ABD3M2A5</accession>
<dbReference type="EMBL" id="JALLBG020000312">
    <property type="protein sequence ID" value="KAL3756322.1"/>
    <property type="molecule type" value="Genomic_DNA"/>
</dbReference>
<evidence type="ECO:0000256" key="7">
    <source>
        <dbReference type="ARBA" id="ARBA00022723"/>
    </source>
</evidence>
<feature type="binding site" evidence="11">
    <location>
        <position position="163"/>
    </location>
    <ligand>
        <name>a divalent metal cation</name>
        <dbReference type="ChEBI" id="CHEBI:60240"/>
    </ligand>
</feature>